<evidence type="ECO:0000313" key="2">
    <source>
        <dbReference type="EMBL" id="KAK3259826.1"/>
    </source>
</evidence>
<dbReference type="Proteomes" id="UP001190700">
    <property type="component" value="Unassembled WGS sequence"/>
</dbReference>
<proteinExistence type="predicted"/>
<dbReference type="EMBL" id="LGRX02018438">
    <property type="protein sequence ID" value="KAK3259826.1"/>
    <property type="molecule type" value="Genomic_DNA"/>
</dbReference>
<feature type="region of interest" description="Disordered" evidence="1">
    <location>
        <begin position="182"/>
        <end position="204"/>
    </location>
</feature>
<dbReference type="AlphaFoldDB" id="A0AAE0FHB1"/>
<comment type="caution">
    <text evidence="2">The sequence shown here is derived from an EMBL/GenBank/DDBJ whole genome shotgun (WGS) entry which is preliminary data.</text>
</comment>
<keyword evidence="3" id="KW-1185">Reference proteome</keyword>
<name>A0AAE0FHB1_9CHLO</name>
<evidence type="ECO:0000256" key="1">
    <source>
        <dbReference type="SAM" id="MobiDB-lite"/>
    </source>
</evidence>
<organism evidence="2 3">
    <name type="scientific">Cymbomonas tetramitiformis</name>
    <dbReference type="NCBI Taxonomy" id="36881"/>
    <lineage>
        <taxon>Eukaryota</taxon>
        <taxon>Viridiplantae</taxon>
        <taxon>Chlorophyta</taxon>
        <taxon>Pyramimonadophyceae</taxon>
        <taxon>Pyramimonadales</taxon>
        <taxon>Pyramimonadaceae</taxon>
        <taxon>Cymbomonas</taxon>
    </lineage>
</organism>
<accession>A0AAE0FHB1</accession>
<reference evidence="2 3" key="1">
    <citation type="journal article" date="2015" name="Genome Biol. Evol.">
        <title>Comparative Genomics of a Bacterivorous Green Alga Reveals Evolutionary Causalities and Consequences of Phago-Mixotrophic Mode of Nutrition.</title>
        <authorList>
            <person name="Burns J.A."/>
            <person name="Paasch A."/>
            <person name="Narechania A."/>
            <person name="Kim E."/>
        </authorList>
    </citation>
    <scope>NUCLEOTIDE SEQUENCE [LARGE SCALE GENOMIC DNA]</scope>
    <source>
        <strain evidence="2 3">PLY_AMNH</strain>
    </source>
</reference>
<sequence length="260" mass="28398">MSLVAWELSKVVTRSHFRTRCITGTRAARTNSAAGLRSLFSVWVTRGAREYETIGPESLYSVSAIFNDLSGSKAATAAAKASSKKPAVKEMKPPYTLKGVVFEADFLLRDHAVAEKDIPLELLVEEKPKLSWWDAMHMTLSGPDRTAQQPQDSLQHTLHQVSSVLHDQRSRNQLESTDNILSQLDGRPAGPAGTSKTPPAEGLTVTGGMVQLPTSFGKEKPTLDDSRHVAQCGFLGKWEMTSAHVLGSWAGTRRPQDPVH</sequence>
<protein>
    <submittedName>
        <fullName evidence="2">Uncharacterized protein</fullName>
    </submittedName>
</protein>
<gene>
    <name evidence="2" type="ORF">CYMTET_31181</name>
</gene>
<evidence type="ECO:0000313" key="3">
    <source>
        <dbReference type="Proteomes" id="UP001190700"/>
    </source>
</evidence>